<proteinExistence type="predicted"/>
<dbReference type="EMBL" id="WIXP02000007">
    <property type="protein sequence ID" value="KAF6208572.1"/>
    <property type="molecule type" value="Genomic_DNA"/>
</dbReference>
<keyword evidence="2" id="KW-0812">Transmembrane</keyword>
<evidence type="ECO:0000256" key="5">
    <source>
        <dbReference type="ARBA" id="ARBA00023136"/>
    </source>
</evidence>
<keyword evidence="4" id="KW-1133">Transmembrane helix</keyword>
<dbReference type="GO" id="GO:0030368">
    <property type="term" value="F:interleukin-17 receptor activity"/>
    <property type="evidence" value="ECO:0007669"/>
    <property type="project" value="InterPro"/>
</dbReference>
<reference evidence="8" key="1">
    <citation type="journal article" date="2021" name="Mol. Ecol. Resour.">
        <title>Apolygus lucorum genome provides insights into omnivorousness and mesophyll feeding.</title>
        <authorList>
            <person name="Liu Y."/>
            <person name="Liu H."/>
            <person name="Wang H."/>
            <person name="Huang T."/>
            <person name="Liu B."/>
            <person name="Yang B."/>
            <person name="Yin L."/>
            <person name="Li B."/>
            <person name="Zhang Y."/>
            <person name="Zhang S."/>
            <person name="Jiang F."/>
            <person name="Zhang X."/>
            <person name="Ren Y."/>
            <person name="Wang B."/>
            <person name="Wang S."/>
            <person name="Lu Y."/>
            <person name="Wu K."/>
            <person name="Fan W."/>
            <person name="Wang G."/>
        </authorList>
    </citation>
    <scope>NUCLEOTIDE SEQUENCE</scope>
    <source>
        <strain evidence="8">12Hb</strain>
    </source>
</reference>
<dbReference type="GO" id="GO:0016020">
    <property type="term" value="C:membrane"/>
    <property type="evidence" value="ECO:0007669"/>
    <property type="project" value="UniProtKB-SubCell"/>
</dbReference>
<keyword evidence="3" id="KW-0732">Signal</keyword>
<evidence type="ECO:0000313" key="9">
    <source>
        <dbReference type="Proteomes" id="UP000466442"/>
    </source>
</evidence>
<keyword evidence="9" id="KW-1185">Reference proteome</keyword>
<organism evidence="8 9">
    <name type="scientific">Apolygus lucorum</name>
    <name type="common">Small green plant bug</name>
    <name type="synonym">Lygocoris lucorum</name>
    <dbReference type="NCBI Taxonomy" id="248454"/>
    <lineage>
        <taxon>Eukaryota</taxon>
        <taxon>Metazoa</taxon>
        <taxon>Ecdysozoa</taxon>
        <taxon>Arthropoda</taxon>
        <taxon>Hexapoda</taxon>
        <taxon>Insecta</taxon>
        <taxon>Pterygota</taxon>
        <taxon>Neoptera</taxon>
        <taxon>Paraneoptera</taxon>
        <taxon>Hemiptera</taxon>
        <taxon>Heteroptera</taxon>
        <taxon>Panheteroptera</taxon>
        <taxon>Cimicomorpha</taxon>
        <taxon>Miridae</taxon>
        <taxon>Mirini</taxon>
        <taxon>Apolygus</taxon>
    </lineage>
</organism>
<dbReference type="PANTHER" id="PTHR15583">
    <property type="entry name" value="INTERLEUKIN-17 RECEPTOR"/>
    <property type="match status" value="1"/>
</dbReference>
<evidence type="ECO:0000256" key="3">
    <source>
        <dbReference type="ARBA" id="ARBA00022729"/>
    </source>
</evidence>
<dbReference type="InterPro" id="IPR013568">
    <property type="entry name" value="SEFIR_dom"/>
</dbReference>
<gene>
    <name evidence="8" type="ORF">GE061_017030</name>
</gene>
<evidence type="ECO:0000313" key="8">
    <source>
        <dbReference type="EMBL" id="KAF6208572.1"/>
    </source>
</evidence>
<dbReference type="Proteomes" id="UP000466442">
    <property type="component" value="Unassembled WGS sequence"/>
</dbReference>
<dbReference type="InterPro" id="IPR039465">
    <property type="entry name" value="IL-17_rcpt-like"/>
</dbReference>
<evidence type="ECO:0000256" key="4">
    <source>
        <dbReference type="ARBA" id="ARBA00022989"/>
    </source>
</evidence>
<keyword evidence="7" id="KW-0325">Glycoprotein</keyword>
<evidence type="ECO:0000256" key="7">
    <source>
        <dbReference type="ARBA" id="ARBA00023180"/>
    </source>
</evidence>
<dbReference type="OrthoDB" id="8170339at2759"/>
<dbReference type="AlphaFoldDB" id="A0A6A4K2H7"/>
<dbReference type="PANTHER" id="PTHR15583:SF7">
    <property type="entry name" value="INTERLEUKIN CYTOKINE RECEPTOR-RELATED PROTEIN 2"/>
    <property type="match status" value="1"/>
</dbReference>
<evidence type="ECO:0000256" key="1">
    <source>
        <dbReference type="ARBA" id="ARBA00004479"/>
    </source>
</evidence>
<dbReference type="Gene3D" id="3.40.50.11530">
    <property type="match status" value="1"/>
</dbReference>
<keyword evidence="5" id="KW-0472">Membrane</keyword>
<evidence type="ECO:0000256" key="2">
    <source>
        <dbReference type="ARBA" id="ARBA00022692"/>
    </source>
</evidence>
<protein>
    <submittedName>
        <fullName evidence="8">Uncharacterized protein</fullName>
    </submittedName>
</protein>
<dbReference type="Pfam" id="PF08357">
    <property type="entry name" value="SEFIR"/>
    <property type="match status" value="1"/>
</dbReference>
<accession>A0A6A4K2H7</accession>
<evidence type="ECO:0000256" key="6">
    <source>
        <dbReference type="ARBA" id="ARBA00023170"/>
    </source>
</evidence>
<name>A0A6A4K2H7_APOLU</name>
<comment type="subcellular location">
    <subcellularLocation>
        <location evidence="1">Membrane</location>
        <topology evidence="1">Single-pass type I membrane protein</topology>
    </subcellularLocation>
</comment>
<sequence length="599" mass="68377">MSESDLKEECSFSFVPYTSQCISLNETLLDVISTKGSAEVCSKSLTHRVVNSVNGTVEFSILLPYNAANEWIYLHALHPSTGKLASCSQNFHGKHSFFQLLEDSEDKTKCSSNQLKKITWKTNYLYSGCYMVEADLPYPEIGKNCTSEPFNIQTDFVMEHLAYRNLSVTRKSINDNLIVVLNKELVLNNDCGNPMISSPCFTIRLILERQKPVVIATVFPNCPVVSHSPNFRRNYPKTTIVKLSSNNTYPGKMFACCITGSITEHCYWLRQDTDVSLKCSCDWKSPQLECTFQDLPVGNYCVQVEALDTRCVRDTVWVNSSLIEKMNNLDPCVWEICNLEVKNVTGTYEATEYPKRSPISWLIVVFAMGAIAAVCISLYMRAKKNLIRSANTVSTSRDDSPCEKLIESPKVFLLYPRDCHPFMDAMVEFRNLLERTMDVQVLDIWDNKRREEMDACGETWVLSNLSAENTRVIVMATPISRLFERGILSGNKCGYLAPDSRDDIFLSALHICIRMTSSHTDQCRKFIVARMNCVGCNENILTSFKPLYTIYTLPVHLDLLLSHIQKNSHQRFEGPFRRKAEEFEEYFSTNQSYLKDMIY</sequence>
<comment type="caution">
    <text evidence="8">The sequence shown here is derived from an EMBL/GenBank/DDBJ whole genome shotgun (WGS) entry which is preliminary data.</text>
</comment>
<keyword evidence="6" id="KW-0675">Receptor</keyword>